<dbReference type="SMART" id="SM00645">
    <property type="entry name" value="Pept_C1"/>
    <property type="match status" value="1"/>
</dbReference>
<dbReference type="Pfam" id="PF18560">
    <property type="entry name" value="Lectin_like"/>
    <property type="match status" value="1"/>
</dbReference>
<dbReference type="Gene3D" id="2.60.40.2030">
    <property type="match status" value="3"/>
</dbReference>
<feature type="domain" description="Calx-beta" evidence="5">
    <location>
        <begin position="823"/>
        <end position="922"/>
    </location>
</feature>
<dbReference type="InterPro" id="IPR051171">
    <property type="entry name" value="CaCA"/>
</dbReference>
<evidence type="ECO:0000259" key="5">
    <source>
        <dbReference type="SMART" id="SM00237"/>
    </source>
</evidence>
<name>A0AAP2RD92_9EURY</name>
<keyword evidence="8" id="KW-1185">Reference proteome</keyword>
<gene>
    <name evidence="7" type="ORF">CUJ83_10640</name>
</gene>
<sequence length="1122" mass="122508">MRGCIRGTITLAIIFLLMFSAVTPTGAQYSDPQQIDTIRILNGSSSCEFQKGPVNPEFLAYLQDPPSFMLMEGSGVERVTGLIPSPYDLPGLNYDHMVMYGSDTVSYPVYYDLRTLGKLTGIRDQGSAGSCWAQATYASLESFLLPGELWDFSENNMKNLDGFDRDWDDGGNQYISTAYLARWSGPVNESDDPYSDTSGYSPPGLPVQKHVQDVIFIPGRSGYTDNDAIKSAVMTYGAVYTVMYWSPTYMNYTSNSYRYTSTSSPNHAVAIVGWDDDFDKNNFKTAPAGNGAFIIKNSWGEDWGENGYFYISYYDTRICRENAVFTAEPVTNYDRAYLYDPLGWVSTGGFGSNTAWFANVFTCEAEEMLSAVSFYTPVSGSSYEIYVYDNVVSGPVSSTLLGNKSGVIADAGYHTVKFNDEMALHTGNKFSVVVRLTTPGTNYPIPIEDKWYGYSSDASSNPGESYISSNGVSWTDMTSGSVSGTFDEANVCLKAFTSSIIDISPLSMNLDEGDSGVYMISLRSEPAGDVVISIGNDDKVALNRTSVTFTPAGWETPECIEVTAIDDDMFNDDPVSVITHSSSSGDLKFNGLSISNVTVNIVENDATGELVFSAAQYQFNENAGNAVITVNRLNGDEGIIKVNYATSGVTAVAGQDYTAANGILTFNNGETAKTFNIPLLNDAVYENNETVLLALSNATNGSILGPVNTSVLTILNDDPKPVMQFSSSAYTVNENSGSKTIAVTLTDRTDTVVSVRYATSNDTAMAGIDYIHVSGILSFVPGNTTQTFSVPIIDDATYDGDKRLSLTLSDLSSKAMFGGNSTANLTIIDNESRPSIGFTAPSYNVNESGGNLNITVIMTGTAASAVTVDYSTSNGTATVGDDFTQASGTLTFSPGNTTGSFTVEILDDDGCEGNETFYLSLSNASSNAVLDEPDSVIINVIDDEKSHVTIDLPKGWNLISIPVVLDEYNSSVENLFASIKDDIHIVWIYNLSDPDYSNKNGWAYYTPRTDIYYQGKLEKVNEKMGIWVYSENNTSLEVFGSIPPTTEIPLKQGWNLIGNPTFMERNVSDVYYNSHIVWEYDRYNTNYKSKNGWGYYTPRTDIYYQGNLTTLKPCYGYWVYIE</sequence>
<dbReference type="GO" id="GO:0007154">
    <property type="term" value="P:cell communication"/>
    <property type="evidence" value="ECO:0007669"/>
    <property type="project" value="InterPro"/>
</dbReference>
<dbReference type="Pfam" id="PF03160">
    <property type="entry name" value="Calx-beta"/>
    <property type="match status" value="2"/>
</dbReference>
<dbReference type="SUPFAM" id="SSF141072">
    <property type="entry name" value="CalX-like"/>
    <property type="match status" value="3"/>
</dbReference>
<dbReference type="RefSeq" id="WP_230742307.1">
    <property type="nucleotide sequence ID" value="NZ_PGCK01000008.1"/>
</dbReference>
<evidence type="ECO:0000256" key="1">
    <source>
        <dbReference type="ARBA" id="ARBA00022729"/>
    </source>
</evidence>
<feature type="domain" description="Peptidase C1A papain C-terminal" evidence="6">
    <location>
        <begin position="107"/>
        <end position="330"/>
    </location>
</feature>
<dbReference type="InterPro" id="IPR000169">
    <property type="entry name" value="Pept_cys_AS"/>
</dbReference>
<dbReference type="PROSITE" id="PS00139">
    <property type="entry name" value="THIOL_PROTEASE_CYS"/>
    <property type="match status" value="1"/>
</dbReference>
<dbReference type="GO" id="GO:0030001">
    <property type="term" value="P:metal ion transport"/>
    <property type="evidence" value="ECO:0007669"/>
    <property type="project" value="TreeGrafter"/>
</dbReference>
<dbReference type="Pfam" id="PF00112">
    <property type="entry name" value="Peptidase_C1"/>
    <property type="match status" value="1"/>
</dbReference>
<evidence type="ECO:0008006" key="9">
    <source>
        <dbReference type="Google" id="ProtNLM"/>
    </source>
</evidence>
<keyword evidence="1" id="KW-0732">Signal</keyword>
<feature type="domain" description="Calx-beta" evidence="5">
    <location>
        <begin position="597"/>
        <end position="696"/>
    </location>
</feature>
<evidence type="ECO:0000256" key="3">
    <source>
        <dbReference type="ARBA" id="ARBA00022837"/>
    </source>
</evidence>
<dbReference type="Proteomes" id="UP001320159">
    <property type="component" value="Unassembled WGS sequence"/>
</dbReference>
<dbReference type="InterPro" id="IPR038765">
    <property type="entry name" value="Papain-like_cys_pep_sf"/>
</dbReference>
<dbReference type="CDD" id="cd02619">
    <property type="entry name" value="Peptidase_C1"/>
    <property type="match status" value="1"/>
</dbReference>
<dbReference type="InterPro" id="IPR040528">
    <property type="entry name" value="Lectin-like"/>
</dbReference>
<dbReference type="PANTHER" id="PTHR11878">
    <property type="entry name" value="SODIUM/CALCIUM EXCHANGER"/>
    <property type="match status" value="1"/>
</dbReference>
<evidence type="ECO:0000256" key="4">
    <source>
        <dbReference type="ARBA" id="ARBA00023065"/>
    </source>
</evidence>
<dbReference type="InterPro" id="IPR038081">
    <property type="entry name" value="CalX-like_sf"/>
</dbReference>
<dbReference type="SUPFAM" id="SSF54001">
    <property type="entry name" value="Cysteine proteinases"/>
    <property type="match status" value="1"/>
</dbReference>
<dbReference type="SMART" id="SM00237">
    <property type="entry name" value="Calx_beta"/>
    <property type="match status" value="3"/>
</dbReference>
<dbReference type="GO" id="GO:0008234">
    <property type="term" value="F:cysteine-type peptidase activity"/>
    <property type="evidence" value="ECO:0007669"/>
    <property type="project" value="InterPro"/>
</dbReference>
<evidence type="ECO:0000256" key="2">
    <source>
        <dbReference type="ARBA" id="ARBA00022737"/>
    </source>
</evidence>
<protein>
    <recommendedName>
        <fullName evidence="9">Calx-beta domain-containing protein</fullName>
    </recommendedName>
</protein>
<dbReference type="GO" id="GO:0016020">
    <property type="term" value="C:membrane"/>
    <property type="evidence" value="ECO:0007669"/>
    <property type="project" value="InterPro"/>
</dbReference>
<dbReference type="PANTHER" id="PTHR11878:SF65">
    <property type="entry name" value="NA_CA-EXCHANGE PROTEIN, ISOFORM G"/>
    <property type="match status" value="1"/>
</dbReference>
<accession>A0AAP2RD92</accession>
<dbReference type="AlphaFoldDB" id="A0AAP2RD92"/>
<keyword evidence="4" id="KW-0406">Ion transport</keyword>
<keyword evidence="4" id="KW-0813">Transport</keyword>
<comment type="caution">
    <text evidence="7">The sequence shown here is derived from an EMBL/GenBank/DDBJ whole genome shotgun (WGS) entry which is preliminary data.</text>
</comment>
<evidence type="ECO:0000313" key="8">
    <source>
        <dbReference type="Proteomes" id="UP001320159"/>
    </source>
</evidence>
<dbReference type="EMBL" id="PGCK01000008">
    <property type="protein sequence ID" value="MCD1295456.1"/>
    <property type="molecule type" value="Genomic_DNA"/>
</dbReference>
<feature type="domain" description="Calx-beta" evidence="5">
    <location>
        <begin position="710"/>
        <end position="809"/>
    </location>
</feature>
<organism evidence="7 8">
    <name type="scientific">Methanooceanicella nereidis</name>
    <dbReference type="NCBI Taxonomy" id="2052831"/>
    <lineage>
        <taxon>Archaea</taxon>
        <taxon>Methanobacteriati</taxon>
        <taxon>Methanobacteriota</taxon>
        <taxon>Stenosarchaea group</taxon>
        <taxon>Methanomicrobia</taxon>
        <taxon>Methanocellales</taxon>
        <taxon>Methanocellaceae</taxon>
        <taxon>Methanooceanicella</taxon>
    </lineage>
</organism>
<keyword evidence="2" id="KW-0677">Repeat</keyword>
<proteinExistence type="predicted"/>
<keyword evidence="3" id="KW-0106">Calcium</keyword>
<dbReference type="GO" id="GO:0006508">
    <property type="term" value="P:proteolysis"/>
    <property type="evidence" value="ECO:0007669"/>
    <property type="project" value="InterPro"/>
</dbReference>
<evidence type="ECO:0000259" key="6">
    <source>
        <dbReference type="SMART" id="SM00645"/>
    </source>
</evidence>
<dbReference type="InterPro" id="IPR003644">
    <property type="entry name" value="Calx_beta"/>
</dbReference>
<evidence type="ECO:0000313" key="7">
    <source>
        <dbReference type="EMBL" id="MCD1295456.1"/>
    </source>
</evidence>
<dbReference type="Gene3D" id="3.90.70.10">
    <property type="entry name" value="Cysteine proteinases"/>
    <property type="match status" value="1"/>
</dbReference>
<dbReference type="InterPro" id="IPR000668">
    <property type="entry name" value="Peptidase_C1A_C"/>
</dbReference>
<reference evidence="7 8" key="1">
    <citation type="submission" date="2017-11" db="EMBL/GenBank/DDBJ databases">
        <title>Isolation and Characterization of Family Methanocellaceae Species from Potential Methane Hydrate Area Offshore Southwestern Taiwan.</title>
        <authorList>
            <person name="Zhang W.-L."/>
            <person name="Chen W.-C."/>
            <person name="Lai M.-C."/>
            <person name="Chen S.-C."/>
        </authorList>
    </citation>
    <scope>NUCLEOTIDE SEQUENCE [LARGE SCALE GENOMIC DNA]</scope>
    <source>
        <strain evidence="7 8">CWC-04</strain>
    </source>
</reference>